<protein>
    <recommendedName>
        <fullName evidence="4">Tfp pilus assembly protein PilX</fullName>
    </recommendedName>
</protein>
<accession>A0A4R3HTS3</accession>
<proteinExistence type="predicted"/>
<dbReference type="Proteomes" id="UP000295382">
    <property type="component" value="Unassembled WGS sequence"/>
</dbReference>
<feature type="transmembrane region" description="Helical" evidence="1">
    <location>
        <begin position="27"/>
        <end position="47"/>
    </location>
</feature>
<sequence length="248" mass="26676">MNRFHIDQKKPFTSSIITSRFDRVSGIALPIVLIALLLMSIAAVGMLRMVDTSTLVIGNLAFKQGTTSVADRATETAITFLNQKEVAAQTGDVYLYTSNVNAGYFAANVPELDITGKSTDSSRKLVDWNNDNCAYAESGSYSSCQKSFAVTDPASGYKASYIIMRLCKGEAKPGGTLADGTANTCVTPVQGGSTDMVKRSECDYADPTRCLPPGAGKAAVAKRPFYRILVRSTGPRNTVSYTESYVHF</sequence>
<evidence type="ECO:0000313" key="3">
    <source>
        <dbReference type="Proteomes" id="UP000295382"/>
    </source>
</evidence>
<evidence type="ECO:0000256" key="1">
    <source>
        <dbReference type="SAM" id="Phobius"/>
    </source>
</evidence>
<dbReference type="RefSeq" id="WP_165973789.1">
    <property type="nucleotide sequence ID" value="NZ_SLZQ01000006.1"/>
</dbReference>
<keyword evidence="1" id="KW-0472">Membrane</keyword>
<keyword evidence="1" id="KW-0812">Transmembrane</keyword>
<comment type="caution">
    <text evidence="2">The sequence shown here is derived from an EMBL/GenBank/DDBJ whole genome shotgun (WGS) entry which is preliminary data.</text>
</comment>
<reference evidence="2 3" key="1">
    <citation type="submission" date="2019-03" db="EMBL/GenBank/DDBJ databases">
        <title>Genomic Encyclopedia of Type Strains, Phase IV (KMG-IV): sequencing the most valuable type-strain genomes for metagenomic binning, comparative biology and taxonomic classification.</title>
        <authorList>
            <person name="Goeker M."/>
        </authorList>
    </citation>
    <scope>NUCLEOTIDE SEQUENCE [LARGE SCALE GENOMIC DNA]</scope>
    <source>
        <strain evidence="2 3">DSM 7445</strain>
    </source>
</reference>
<gene>
    <name evidence="2" type="ORF">EDC30_10621</name>
</gene>
<evidence type="ECO:0000313" key="2">
    <source>
        <dbReference type="EMBL" id="TCS36482.1"/>
    </source>
</evidence>
<keyword evidence="3" id="KW-1185">Reference proteome</keyword>
<evidence type="ECO:0008006" key="4">
    <source>
        <dbReference type="Google" id="ProtNLM"/>
    </source>
</evidence>
<keyword evidence="1" id="KW-1133">Transmembrane helix</keyword>
<dbReference type="AlphaFoldDB" id="A0A4R3HTS3"/>
<dbReference type="EMBL" id="SLZQ01000006">
    <property type="protein sequence ID" value="TCS36482.1"/>
    <property type="molecule type" value="Genomic_DNA"/>
</dbReference>
<organism evidence="2 3">
    <name type="scientific">Paucimonas lemoignei</name>
    <name type="common">Pseudomonas lemoignei</name>
    <dbReference type="NCBI Taxonomy" id="29443"/>
    <lineage>
        <taxon>Bacteria</taxon>
        <taxon>Pseudomonadati</taxon>
        <taxon>Pseudomonadota</taxon>
        <taxon>Betaproteobacteria</taxon>
        <taxon>Burkholderiales</taxon>
        <taxon>Burkholderiaceae</taxon>
        <taxon>Paucimonas</taxon>
    </lineage>
</organism>
<name>A0A4R3HTS3_PAULE</name>